<evidence type="ECO:0000256" key="1">
    <source>
        <dbReference type="SAM" id="SignalP"/>
    </source>
</evidence>
<feature type="chain" id="PRO_5003037110" evidence="1">
    <location>
        <begin position="23"/>
        <end position="126"/>
    </location>
</feature>
<accession>D2UYE3</accession>
<evidence type="ECO:0000313" key="2">
    <source>
        <dbReference type="EMBL" id="EFC50460.1"/>
    </source>
</evidence>
<keyword evidence="1" id="KW-0732">Signal</keyword>
<feature type="signal peptide" evidence="1">
    <location>
        <begin position="1"/>
        <end position="22"/>
    </location>
</feature>
<sequence length="126" mass="13667">MVLYKALWIGGVLALLHSLLSAAQVQTAQEGSLPLDIVVECLIGALSSSFAFVKLNTSVIYDDDGISVAKSSPNPGRITDGWKNIDATKAIASSKITVESINNRVNFSHFNHRAKYLYREDGNVDN</sequence>
<dbReference type="TCDB" id="1.A.67.1.6">
    <property type="family name" value="the membrane mg(2+) transporter (mmgt) family"/>
</dbReference>
<organism evidence="3">
    <name type="scientific">Naegleria gruberi</name>
    <name type="common">Amoeba</name>
    <dbReference type="NCBI Taxonomy" id="5762"/>
    <lineage>
        <taxon>Eukaryota</taxon>
        <taxon>Discoba</taxon>
        <taxon>Heterolobosea</taxon>
        <taxon>Tetramitia</taxon>
        <taxon>Eutetramitia</taxon>
        <taxon>Vahlkampfiidae</taxon>
        <taxon>Naegleria</taxon>
    </lineage>
</organism>
<dbReference type="EMBL" id="GG738845">
    <property type="protein sequence ID" value="EFC50460.1"/>
    <property type="molecule type" value="Genomic_DNA"/>
</dbReference>
<dbReference type="OrthoDB" id="10309330at2759"/>
<dbReference type="Proteomes" id="UP000006671">
    <property type="component" value="Unassembled WGS sequence"/>
</dbReference>
<protein>
    <submittedName>
        <fullName evidence="2">Predicted protein</fullName>
    </submittedName>
</protein>
<dbReference type="RefSeq" id="XP_002683204.1">
    <property type="nucleotide sequence ID" value="XM_002683158.1"/>
</dbReference>
<proteinExistence type="predicted"/>
<dbReference type="InParanoid" id="D2UYE3"/>
<reference evidence="2 3" key="1">
    <citation type="journal article" date="2010" name="Cell">
        <title>The genome of Naegleria gruberi illuminates early eukaryotic versatility.</title>
        <authorList>
            <person name="Fritz-Laylin L.K."/>
            <person name="Prochnik S.E."/>
            <person name="Ginger M.L."/>
            <person name="Dacks J.B."/>
            <person name="Carpenter M.L."/>
            <person name="Field M.C."/>
            <person name="Kuo A."/>
            <person name="Paredez A."/>
            <person name="Chapman J."/>
            <person name="Pham J."/>
            <person name="Shu S."/>
            <person name="Neupane R."/>
            <person name="Cipriano M."/>
            <person name="Mancuso J."/>
            <person name="Tu H."/>
            <person name="Salamov A."/>
            <person name="Lindquist E."/>
            <person name="Shapiro H."/>
            <person name="Lucas S."/>
            <person name="Grigoriev I.V."/>
            <person name="Cande W.Z."/>
            <person name="Fulton C."/>
            <person name="Rokhsar D.S."/>
            <person name="Dawson S.C."/>
        </authorList>
    </citation>
    <scope>NUCLEOTIDE SEQUENCE [LARGE SCALE GENOMIC DNA]</scope>
    <source>
        <strain evidence="2 3">NEG-M</strain>
    </source>
</reference>
<evidence type="ECO:0000313" key="3">
    <source>
        <dbReference type="Proteomes" id="UP000006671"/>
    </source>
</evidence>
<keyword evidence="3" id="KW-1185">Reference proteome</keyword>
<dbReference type="OMA" id="HFNHRAK"/>
<dbReference type="GeneID" id="8863474"/>
<dbReference type="KEGG" id="ngr:NAEGRDRAFT_61441"/>
<dbReference type="VEuPathDB" id="AmoebaDB:NAEGRDRAFT_61441"/>
<gene>
    <name evidence="2" type="ORF">NAEGRDRAFT_61441</name>
</gene>
<name>D2UYE3_NAEGR</name>
<dbReference type="AlphaFoldDB" id="D2UYE3"/>